<evidence type="ECO:0000256" key="8">
    <source>
        <dbReference type="ARBA" id="ARBA00023012"/>
    </source>
</evidence>
<dbReference type="CDD" id="cd16917">
    <property type="entry name" value="HATPase_UhpB-NarQ-NarX-like"/>
    <property type="match status" value="1"/>
</dbReference>
<comment type="catalytic activity">
    <reaction evidence="1">
        <text>ATP + protein L-histidine = ADP + protein N-phospho-L-histidine.</text>
        <dbReference type="EC" id="2.7.13.3"/>
    </reaction>
</comment>
<keyword evidence="8" id="KW-0902">Two-component regulatory system</keyword>
<keyword evidence="3" id="KW-0597">Phosphoprotein</keyword>
<keyword evidence="4" id="KW-0808">Transferase</keyword>
<dbReference type="PROSITE" id="PS50109">
    <property type="entry name" value="HIS_KIN"/>
    <property type="match status" value="1"/>
</dbReference>
<dbReference type="Pfam" id="PF02518">
    <property type="entry name" value="HATPase_c"/>
    <property type="match status" value="1"/>
</dbReference>
<keyword evidence="9" id="KW-0472">Membrane</keyword>
<dbReference type="InterPro" id="IPR036890">
    <property type="entry name" value="HATPase_C_sf"/>
</dbReference>
<evidence type="ECO:0000256" key="4">
    <source>
        <dbReference type="ARBA" id="ARBA00022679"/>
    </source>
</evidence>
<dbReference type="GO" id="GO:0000155">
    <property type="term" value="F:phosphorelay sensor kinase activity"/>
    <property type="evidence" value="ECO:0007669"/>
    <property type="project" value="InterPro"/>
</dbReference>
<dbReference type="Proteomes" id="UP000198757">
    <property type="component" value="Unassembled WGS sequence"/>
</dbReference>
<evidence type="ECO:0000313" key="11">
    <source>
        <dbReference type="EMBL" id="SDD37051.1"/>
    </source>
</evidence>
<keyword evidence="7" id="KW-0067">ATP-binding</keyword>
<dbReference type="AlphaFoldDB" id="A0A1G6U6X9"/>
<dbReference type="InterPro" id="IPR011712">
    <property type="entry name" value="Sig_transdc_His_kin_sub3_dim/P"/>
</dbReference>
<keyword evidence="5" id="KW-0547">Nucleotide-binding</keyword>
<dbReference type="InterPro" id="IPR003594">
    <property type="entry name" value="HATPase_dom"/>
</dbReference>
<evidence type="ECO:0000256" key="1">
    <source>
        <dbReference type="ARBA" id="ARBA00000085"/>
    </source>
</evidence>
<dbReference type="GO" id="GO:0005524">
    <property type="term" value="F:ATP binding"/>
    <property type="evidence" value="ECO:0007669"/>
    <property type="project" value="UniProtKB-KW"/>
</dbReference>
<dbReference type="InterPro" id="IPR005467">
    <property type="entry name" value="His_kinase_dom"/>
</dbReference>
<dbReference type="PROSITE" id="PS51257">
    <property type="entry name" value="PROKAR_LIPOPROTEIN"/>
    <property type="match status" value="1"/>
</dbReference>
<dbReference type="RefSeq" id="WP_176954440.1">
    <property type="nucleotide sequence ID" value="NZ_FMZO01000008.1"/>
</dbReference>
<dbReference type="GO" id="GO:0016020">
    <property type="term" value="C:membrane"/>
    <property type="evidence" value="ECO:0007669"/>
    <property type="project" value="InterPro"/>
</dbReference>
<reference evidence="12" key="1">
    <citation type="submission" date="2016-10" db="EMBL/GenBank/DDBJ databases">
        <authorList>
            <person name="Varghese N."/>
            <person name="Submissions S."/>
        </authorList>
    </citation>
    <scope>NUCLEOTIDE SEQUENCE [LARGE SCALE GENOMIC DNA]</scope>
    <source>
        <strain evidence="12">DSM 25811 / CCM 8410 / LMG 26954 / E90</strain>
    </source>
</reference>
<dbReference type="SUPFAM" id="SSF55874">
    <property type="entry name" value="ATPase domain of HSP90 chaperone/DNA topoisomerase II/histidine kinase"/>
    <property type="match status" value="1"/>
</dbReference>
<sequence>MPSENDKYNEVIIVIIAGIIIFWALIGCIVYFIMQYQRRRFQHAREKADLQSAFEKNLLQSRVEIQEQAFDQISRELHDNIGQQLSLAKLNLNTLKTIASQQDQDKIESSRELISNSIDQIRNISKTLLGEKINSIGIAEAIKNETERLNKTGIFEVSFTNASPTFELNPQKEIILFRMVQETLNNIIRHAGATHVMIRIGYEGTLLKIFIQDNGKGFNLETERISGIGLLNMKNRAQTIGAVLNITSAVDQGTTVEIILESS</sequence>
<dbReference type="Gene3D" id="3.30.565.10">
    <property type="entry name" value="Histidine kinase-like ATPase, C-terminal domain"/>
    <property type="match status" value="1"/>
</dbReference>
<feature type="domain" description="Histidine kinase" evidence="10">
    <location>
        <begin position="72"/>
        <end position="263"/>
    </location>
</feature>
<evidence type="ECO:0000256" key="9">
    <source>
        <dbReference type="SAM" id="Phobius"/>
    </source>
</evidence>
<evidence type="ECO:0000256" key="2">
    <source>
        <dbReference type="ARBA" id="ARBA00012438"/>
    </source>
</evidence>
<keyword evidence="12" id="KW-1185">Reference proteome</keyword>
<keyword evidence="9" id="KW-1133">Transmembrane helix</keyword>
<dbReference type="PANTHER" id="PTHR24421">
    <property type="entry name" value="NITRATE/NITRITE SENSOR PROTEIN NARX-RELATED"/>
    <property type="match status" value="1"/>
</dbReference>
<evidence type="ECO:0000256" key="5">
    <source>
        <dbReference type="ARBA" id="ARBA00022741"/>
    </source>
</evidence>
<protein>
    <recommendedName>
        <fullName evidence="2">histidine kinase</fullName>
        <ecNumber evidence="2">2.7.13.3</ecNumber>
    </recommendedName>
</protein>
<dbReference type="EC" id="2.7.13.3" evidence="2"/>
<organism evidence="11 12">
    <name type="scientific">Niabella drilacis (strain DSM 25811 / CCM 8410 / CCUG 62505 / LMG 26954 / E90)</name>
    <dbReference type="NCBI Taxonomy" id="1285928"/>
    <lineage>
        <taxon>Bacteria</taxon>
        <taxon>Pseudomonadati</taxon>
        <taxon>Bacteroidota</taxon>
        <taxon>Chitinophagia</taxon>
        <taxon>Chitinophagales</taxon>
        <taxon>Chitinophagaceae</taxon>
        <taxon>Niabella</taxon>
    </lineage>
</organism>
<dbReference type="EMBL" id="FMZO01000008">
    <property type="protein sequence ID" value="SDD37051.1"/>
    <property type="molecule type" value="Genomic_DNA"/>
</dbReference>
<keyword evidence="9" id="KW-0812">Transmembrane</keyword>
<name>A0A1G6U6X9_NIADE</name>
<accession>A0A1G6U6X9</accession>
<keyword evidence="6 11" id="KW-0418">Kinase</keyword>
<gene>
    <name evidence="11" type="ORF">SAMN04487894_108167</name>
</gene>
<feature type="transmembrane region" description="Helical" evidence="9">
    <location>
        <begin position="12"/>
        <end position="33"/>
    </location>
</feature>
<dbReference type="Pfam" id="PF07730">
    <property type="entry name" value="HisKA_3"/>
    <property type="match status" value="1"/>
</dbReference>
<evidence type="ECO:0000259" key="10">
    <source>
        <dbReference type="PROSITE" id="PS50109"/>
    </source>
</evidence>
<evidence type="ECO:0000256" key="3">
    <source>
        <dbReference type="ARBA" id="ARBA00022553"/>
    </source>
</evidence>
<dbReference type="STRING" id="1285928.SAMN04487894_108167"/>
<evidence type="ECO:0000313" key="12">
    <source>
        <dbReference type="Proteomes" id="UP000198757"/>
    </source>
</evidence>
<evidence type="ECO:0000256" key="7">
    <source>
        <dbReference type="ARBA" id="ARBA00022840"/>
    </source>
</evidence>
<dbReference type="GO" id="GO:0046983">
    <property type="term" value="F:protein dimerization activity"/>
    <property type="evidence" value="ECO:0007669"/>
    <property type="project" value="InterPro"/>
</dbReference>
<dbReference type="Gene3D" id="1.20.5.1930">
    <property type="match status" value="1"/>
</dbReference>
<evidence type="ECO:0000256" key="6">
    <source>
        <dbReference type="ARBA" id="ARBA00022777"/>
    </source>
</evidence>
<dbReference type="InterPro" id="IPR050482">
    <property type="entry name" value="Sensor_HK_TwoCompSys"/>
</dbReference>
<dbReference type="PANTHER" id="PTHR24421:SF10">
    <property type="entry name" value="NITRATE_NITRITE SENSOR PROTEIN NARQ"/>
    <property type="match status" value="1"/>
</dbReference>
<proteinExistence type="predicted"/>